<dbReference type="EMBL" id="CAJVPT010011587">
    <property type="protein sequence ID" value="CAG8580272.1"/>
    <property type="molecule type" value="Genomic_DNA"/>
</dbReference>
<name>A0ACA9MB14_9GLOM</name>
<accession>A0ACA9MB14</accession>
<proteinExistence type="predicted"/>
<comment type="caution">
    <text evidence="1">The sequence shown here is derived from an EMBL/GenBank/DDBJ whole genome shotgun (WGS) entry which is preliminary data.</text>
</comment>
<sequence length="187" mass="21126">QLNGILKLDYNPTSTGTLPWVFPRILNGKPLDYSSRITGMLPSSIKAAYYKRSIRNTIGEHPSGLKPKESIFSSHVTIKSSLFERIITGTIIVKQNIKEMKSNNQVEFVDGSILEDIDAIVYATGYNIEFPFLDRAIVSGGEEIEKEFDEEYRENLVWMYKMMFPPKYPNIAFVGLVQPNGPIFPAA</sequence>
<feature type="non-terminal residue" evidence="1">
    <location>
        <position position="1"/>
    </location>
</feature>
<keyword evidence="2" id="KW-1185">Reference proteome</keyword>
<gene>
    <name evidence="1" type="ORF">ACOLOM_LOCUS5941</name>
</gene>
<evidence type="ECO:0000313" key="2">
    <source>
        <dbReference type="Proteomes" id="UP000789525"/>
    </source>
</evidence>
<organism evidence="1 2">
    <name type="scientific">Acaulospora colombiana</name>
    <dbReference type="NCBI Taxonomy" id="27376"/>
    <lineage>
        <taxon>Eukaryota</taxon>
        <taxon>Fungi</taxon>
        <taxon>Fungi incertae sedis</taxon>
        <taxon>Mucoromycota</taxon>
        <taxon>Glomeromycotina</taxon>
        <taxon>Glomeromycetes</taxon>
        <taxon>Diversisporales</taxon>
        <taxon>Acaulosporaceae</taxon>
        <taxon>Acaulospora</taxon>
    </lineage>
</organism>
<reference evidence="1" key="1">
    <citation type="submission" date="2021-06" db="EMBL/GenBank/DDBJ databases">
        <authorList>
            <person name="Kallberg Y."/>
            <person name="Tangrot J."/>
            <person name="Rosling A."/>
        </authorList>
    </citation>
    <scope>NUCLEOTIDE SEQUENCE</scope>
    <source>
        <strain evidence="1">CL356</strain>
    </source>
</reference>
<evidence type="ECO:0000313" key="1">
    <source>
        <dbReference type="EMBL" id="CAG8580272.1"/>
    </source>
</evidence>
<protein>
    <submittedName>
        <fullName evidence="1">13511_t:CDS:1</fullName>
    </submittedName>
</protein>
<dbReference type="Proteomes" id="UP000789525">
    <property type="component" value="Unassembled WGS sequence"/>
</dbReference>